<organism evidence="3">
    <name type="scientific">candidate division WOR-3 bacterium</name>
    <dbReference type="NCBI Taxonomy" id="2052148"/>
    <lineage>
        <taxon>Bacteria</taxon>
        <taxon>Bacteria division WOR-3</taxon>
    </lineage>
</organism>
<feature type="domain" description="MurNAc-LAA" evidence="2">
    <location>
        <begin position="283"/>
        <end position="437"/>
    </location>
</feature>
<evidence type="ECO:0000313" key="3">
    <source>
        <dbReference type="EMBL" id="HGE99425.1"/>
    </source>
</evidence>
<dbReference type="PANTHER" id="PTHR30404">
    <property type="entry name" value="N-ACETYLMURAMOYL-L-ALANINE AMIDASE"/>
    <property type="match status" value="1"/>
</dbReference>
<dbReference type="SMART" id="SM00646">
    <property type="entry name" value="Ami_3"/>
    <property type="match status" value="1"/>
</dbReference>
<dbReference type="SUPFAM" id="SSF53187">
    <property type="entry name" value="Zn-dependent exopeptidases"/>
    <property type="match status" value="1"/>
</dbReference>
<dbReference type="AlphaFoldDB" id="A0A7C3UPQ9"/>
<proteinExistence type="predicted"/>
<evidence type="ECO:0000256" key="1">
    <source>
        <dbReference type="ARBA" id="ARBA00022801"/>
    </source>
</evidence>
<dbReference type="Pfam" id="PF01520">
    <property type="entry name" value="Amidase_3"/>
    <property type="match status" value="1"/>
</dbReference>
<reference evidence="3" key="1">
    <citation type="journal article" date="2020" name="mSystems">
        <title>Genome- and Community-Level Interaction Insights into Carbon Utilization and Element Cycling Functions of Hydrothermarchaeota in Hydrothermal Sediment.</title>
        <authorList>
            <person name="Zhou Z."/>
            <person name="Liu Y."/>
            <person name="Xu W."/>
            <person name="Pan J."/>
            <person name="Luo Z.H."/>
            <person name="Li M."/>
        </authorList>
    </citation>
    <scope>NUCLEOTIDE SEQUENCE [LARGE SCALE GENOMIC DNA]</scope>
    <source>
        <strain evidence="3">SpSt-906</strain>
    </source>
</reference>
<sequence>MIRIFRLLFFPLLIFSQEISIGNERLNKLNLGDLEYVSLGKVIKALNGSLWRAGNRVVCVVPDSGETAEKEMVFTLDSSWALVGGEMVRLTSPVIEQEGSILFPVLSLKEVFPQIKEEIKEVISVTSSVKRDTAFYFFEISPPGNFYLRQLSSLSYEVIISARFLLSDLPAKGIVREIKIDRGDDETRFIFYFKKPGQAKGTKREEGILFKFFPTQPRERNLLIVLDPGHGGKDPGAVGKLGTREKDLNLAIAKKLAQRLERAGYRVLLTREKDEFVSLKERVDFANKNKADIFISIHNNASRENPRAVGFETYFLAEGRTDLERAQALKENEVLKLEENSNPFLNDELSLILSDLAQTEFLKESEELACAIQDAADAYLGLANRGVKQAGFYVLRGALMPAVLVEGGFLTNRREEKLLRQEKTQEKIAEAIFRGVKNFLLSYEKKIAGER</sequence>
<gene>
    <name evidence="3" type="ORF">ENX07_05070</name>
</gene>
<dbReference type="PANTHER" id="PTHR30404:SF0">
    <property type="entry name" value="N-ACETYLMURAMOYL-L-ALANINE AMIDASE AMIC"/>
    <property type="match status" value="1"/>
</dbReference>
<dbReference type="GO" id="GO:0008745">
    <property type="term" value="F:N-acetylmuramoyl-L-alanine amidase activity"/>
    <property type="evidence" value="ECO:0007669"/>
    <property type="project" value="InterPro"/>
</dbReference>
<keyword evidence="1" id="KW-0378">Hydrolase</keyword>
<dbReference type="Gene3D" id="3.40.630.40">
    <property type="entry name" value="Zn-dependent exopeptidases"/>
    <property type="match status" value="1"/>
</dbReference>
<dbReference type="GO" id="GO:0009253">
    <property type="term" value="P:peptidoglycan catabolic process"/>
    <property type="evidence" value="ECO:0007669"/>
    <property type="project" value="InterPro"/>
</dbReference>
<evidence type="ECO:0000259" key="2">
    <source>
        <dbReference type="SMART" id="SM00646"/>
    </source>
</evidence>
<dbReference type="InterPro" id="IPR050695">
    <property type="entry name" value="N-acetylmuramoyl_amidase_3"/>
</dbReference>
<name>A0A7C3UPQ9_UNCW3</name>
<dbReference type="InterPro" id="IPR002508">
    <property type="entry name" value="MurNAc-LAA_cat"/>
</dbReference>
<accession>A0A7C3UPQ9</accession>
<dbReference type="CDD" id="cd02696">
    <property type="entry name" value="MurNAc-LAA"/>
    <property type="match status" value="1"/>
</dbReference>
<dbReference type="FunFam" id="3.40.630.40:FF:000005">
    <property type="entry name" value="N-acetylmuramoyl-L-alanine amidase (AmiA)"/>
    <property type="match status" value="1"/>
</dbReference>
<dbReference type="GO" id="GO:0030288">
    <property type="term" value="C:outer membrane-bounded periplasmic space"/>
    <property type="evidence" value="ECO:0007669"/>
    <property type="project" value="TreeGrafter"/>
</dbReference>
<comment type="caution">
    <text evidence="3">The sequence shown here is derived from an EMBL/GenBank/DDBJ whole genome shotgun (WGS) entry which is preliminary data.</text>
</comment>
<protein>
    <submittedName>
        <fullName evidence="3">N-acetylmuramoyl-L-alanine amidase</fullName>
    </submittedName>
</protein>
<dbReference type="EMBL" id="DTMQ01000035">
    <property type="protein sequence ID" value="HGE99425.1"/>
    <property type="molecule type" value="Genomic_DNA"/>
</dbReference>